<evidence type="ECO:0000256" key="1">
    <source>
        <dbReference type="ARBA" id="ARBA00004651"/>
    </source>
</evidence>
<dbReference type="PANTHER" id="PTHR30619:SF1">
    <property type="entry name" value="RECOMBINATION PROTEIN 2"/>
    <property type="match status" value="1"/>
</dbReference>
<dbReference type="STRING" id="768670.Calni_0701"/>
<evidence type="ECO:0000313" key="8">
    <source>
        <dbReference type="EMBL" id="ADR18612.1"/>
    </source>
</evidence>
<dbReference type="EMBL" id="CP002347">
    <property type="protein sequence ID" value="ADR18612.1"/>
    <property type="molecule type" value="Genomic_DNA"/>
</dbReference>
<dbReference type="InterPro" id="IPR004477">
    <property type="entry name" value="ComEC_N"/>
</dbReference>
<feature type="transmembrane region" description="Helical" evidence="6">
    <location>
        <begin position="216"/>
        <end position="246"/>
    </location>
</feature>
<dbReference type="InterPro" id="IPR052159">
    <property type="entry name" value="Competence_DNA_uptake"/>
</dbReference>
<evidence type="ECO:0000256" key="6">
    <source>
        <dbReference type="SAM" id="Phobius"/>
    </source>
</evidence>
<reference evidence="8 9" key="2">
    <citation type="journal article" date="2011" name="Stand. Genomic Sci.">
        <title>Complete genome sequence of Calditerrivibrio nitroreducens type strain (Yu37-1).</title>
        <authorList>
            <person name="Pitluck S."/>
            <person name="Sikorski J."/>
            <person name="Zeytun A."/>
            <person name="Lapidus A."/>
            <person name="Nolan M."/>
            <person name="Lucas S."/>
            <person name="Hammon N."/>
            <person name="Deshpande S."/>
            <person name="Cheng J.F."/>
            <person name="Tapia R."/>
            <person name="Han C."/>
            <person name="Goodwin L."/>
            <person name="Liolios K."/>
            <person name="Pagani I."/>
            <person name="Ivanova N."/>
            <person name="Mavromatis K."/>
            <person name="Pati A."/>
            <person name="Chen A."/>
            <person name="Palaniappan K."/>
            <person name="Hauser L."/>
            <person name="Chang Y.J."/>
            <person name="Jeffries C.D."/>
            <person name="Detter J.C."/>
            <person name="Brambilla E."/>
            <person name="Djao O.D."/>
            <person name="Rohde M."/>
            <person name="Spring S."/>
            <person name="Goker M."/>
            <person name="Woyke T."/>
            <person name="Bristow J."/>
            <person name="Eisen J.A."/>
            <person name="Markowitz V."/>
            <person name="Hugenholtz P."/>
            <person name="Kyrpides N.C."/>
            <person name="Klenk H.P."/>
            <person name="Land M."/>
        </authorList>
    </citation>
    <scope>NUCLEOTIDE SEQUENCE [LARGE SCALE GENOMIC DNA]</scope>
    <source>
        <strain evidence="9">DSM 19672 / NBRC 101217 / Yu37-1</strain>
    </source>
</reference>
<keyword evidence="9" id="KW-1185">Reference proteome</keyword>
<feature type="transmembrane region" description="Helical" evidence="6">
    <location>
        <begin position="184"/>
        <end position="204"/>
    </location>
</feature>
<feature type="transmembrane region" description="Helical" evidence="6">
    <location>
        <begin position="258"/>
        <end position="289"/>
    </location>
</feature>
<evidence type="ECO:0000259" key="7">
    <source>
        <dbReference type="Pfam" id="PF03772"/>
    </source>
</evidence>
<dbReference type="PANTHER" id="PTHR30619">
    <property type="entry name" value="DNA INTERNALIZATION/COMPETENCE PROTEIN COMEC/REC2"/>
    <property type="match status" value="1"/>
</dbReference>
<accession>E4TGD1</accession>
<evidence type="ECO:0000256" key="4">
    <source>
        <dbReference type="ARBA" id="ARBA00022989"/>
    </source>
</evidence>
<sequence>MNLNFTYKLLNGKKVELFFILIVLASFLPIHIILKFLLMIVIFGIFHLKNLKWYLIVSLTVLFFVSNFSVFIVDKELKKDGTYQYYSIGGVVEGVDASLGTIIFGKITGNIEGFRTNYSIEKEYFRMRLPFYSALISFRNDAIDKLYYGSNKQITLIPAMFYGEKRYISAKDTENFTLAGLNHILAISGQHVGIILLVIFSLLYKLPFKLKMVISSVMILLFIPIAGFKIPVLRAAVFVLIITIAYTFDVKVRMNKLILWVASLFLIVEPDVLNSPSFALSFLAVYGISQVDRDYFSDHKFLSGVMVGIYATVFTTPYILANFGMINLLSFLNSILISPFAFLIILLGIFSLLSVKLVIPIGILAERVTYNFIDLLSKITEFGFILKYVPVWVGMLTIVILFILSTLHYRYILLFGFLILFYPGKVNKLVAFPDLSHSRGYFLLGDTSEVYFEGSSYEFRYRFLPEYVKNGGGRYLDFGYIDVGYDTKFLKIAHPDQFSNRVCLDRNGCEIVLVTSKKALKKINLLDNTTYVTYSKKILADKIITPPYYLYR</sequence>
<keyword evidence="5 6" id="KW-0472">Membrane</keyword>
<name>E4TGD1_CALNY</name>
<keyword evidence="2" id="KW-1003">Cell membrane</keyword>
<evidence type="ECO:0000256" key="2">
    <source>
        <dbReference type="ARBA" id="ARBA00022475"/>
    </source>
</evidence>
<dbReference type="KEGG" id="cni:Calni_0701"/>
<feature type="transmembrane region" description="Helical" evidence="6">
    <location>
        <begin position="17"/>
        <end position="46"/>
    </location>
</feature>
<feature type="transmembrane region" description="Helical" evidence="6">
    <location>
        <begin position="53"/>
        <end position="73"/>
    </location>
</feature>
<reference key="1">
    <citation type="submission" date="2010-11" db="EMBL/GenBank/DDBJ databases">
        <title>The complete genome of chromosome of Calditerrivibrio nitroreducens DSM 19672.</title>
        <authorList>
            <consortium name="US DOE Joint Genome Institute (JGI-PGF)"/>
            <person name="Lucas S."/>
            <person name="Copeland A."/>
            <person name="Lapidus A."/>
            <person name="Bruce D."/>
            <person name="Goodwin L."/>
            <person name="Pitluck S."/>
            <person name="Kyrpides N."/>
            <person name="Mavromatis K."/>
            <person name="Ivanova N."/>
            <person name="Mikhailova N."/>
            <person name="Zeytun A."/>
            <person name="Brettin T."/>
            <person name="Detter J.C."/>
            <person name="Tapia R."/>
            <person name="Han C."/>
            <person name="Land M."/>
            <person name="Hauser L."/>
            <person name="Markowitz V."/>
            <person name="Cheng J.-F."/>
            <person name="Hugenholtz P."/>
            <person name="Woyke T."/>
            <person name="Wu D."/>
            <person name="Spring S."/>
            <person name="Schroeder M."/>
            <person name="Brambilla E."/>
            <person name="Klenk H.-P."/>
            <person name="Eisen J.A."/>
        </authorList>
    </citation>
    <scope>NUCLEOTIDE SEQUENCE [LARGE SCALE GENOMIC DNA]</scope>
    <source>
        <strain>DSM 19672</strain>
    </source>
</reference>
<protein>
    <submittedName>
        <fullName evidence="8">ComEC/Rec2-related protein</fullName>
    </submittedName>
</protein>
<dbReference type="eggNOG" id="COG0658">
    <property type="taxonomic scope" value="Bacteria"/>
</dbReference>
<dbReference type="GO" id="GO:0005886">
    <property type="term" value="C:plasma membrane"/>
    <property type="evidence" value="ECO:0007669"/>
    <property type="project" value="UniProtKB-SubCell"/>
</dbReference>
<dbReference type="AlphaFoldDB" id="E4TGD1"/>
<evidence type="ECO:0000256" key="5">
    <source>
        <dbReference type="ARBA" id="ARBA00023136"/>
    </source>
</evidence>
<comment type="subcellular location">
    <subcellularLocation>
        <location evidence="1">Cell membrane</location>
        <topology evidence="1">Multi-pass membrane protein</topology>
    </subcellularLocation>
</comment>
<evidence type="ECO:0000313" key="9">
    <source>
        <dbReference type="Proteomes" id="UP000007039"/>
    </source>
</evidence>
<feature type="transmembrane region" description="Helical" evidence="6">
    <location>
        <begin position="340"/>
        <end position="364"/>
    </location>
</feature>
<feature type="domain" description="ComEC/Rec2-related protein" evidence="7">
    <location>
        <begin position="160"/>
        <end position="405"/>
    </location>
</feature>
<feature type="transmembrane region" description="Helical" evidence="6">
    <location>
        <begin position="411"/>
        <end position="430"/>
    </location>
</feature>
<dbReference type="Pfam" id="PF03772">
    <property type="entry name" value="Competence"/>
    <property type="match status" value="1"/>
</dbReference>
<dbReference type="HOGENOM" id="CLU_481248_0_0_0"/>
<keyword evidence="3 6" id="KW-0812">Transmembrane</keyword>
<evidence type="ECO:0000256" key="3">
    <source>
        <dbReference type="ARBA" id="ARBA00022692"/>
    </source>
</evidence>
<keyword evidence="4 6" id="KW-1133">Transmembrane helix</keyword>
<dbReference type="NCBIfam" id="TIGR00360">
    <property type="entry name" value="ComEC_N-term"/>
    <property type="match status" value="1"/>
</dbReference>
<feature type="transmembrane region" description="Helical" evidence="6">
    <location>
        <begin position="301"/>
        <end position="320"/>
    </location>
</feature>
<feature type="transmembrane region" description="Helical" evidence="6">
    <location>
        <begin position="385"/>
        <end position="405"/>
    </location>
</feature>
<organism evidence="8 9">
    <name type="scientific">Calditerrivibrio nitroreducens (strain DSM 19672 / NBRC 101217 / Yu37-1)</name>
    <dbReference type="NCBI Taxonomy" id="768670"/>
    <lineage>
        <taxon>Bacteria</taxon>
        <taxon>Pseudomonadati</taxon>
        <taxon>Deferribacterota</taxon>
        <taxon>Deferribacteres</taxon>
        <taxon>Deferribacterales</taxon>
        <taxon>Calditerrivibrionaceae</taxon>
    </lineage>
</organism>
<gene>
    <name evidence="8" type="ordered locus">Calni_0701</name>
</gene>
<dbReference type="Proteomes" id="UP000007039">
    <property type="component" value="Chromosome"/>
</dbReference>
<proteinExistence type="predicted"/>